<keyword evidence="6" id="KW-0315">Glutamine amidotransferase</keyword>
<feature type="domain" description="Glutamine amidotransferase type-2" evidence="7">
    <location>
        <begin position="2"/>
        <end position="247"/>
    </location>
</feature>
<dbReference type="InterPro" id="IPR029055">
    <property type="entry name" value="Ntn_hydrolases_N"/>
</dbReference>
<evidence type="ECO:0000256" key="4">
    <source>
        <dbReference type="ARBA" id="ARBA00022679"/>
    </source>
</evidence>
<evidence type="ECO:0000256" key="6">
    <source>
        <dbReference type="ARBA" id="ARBA00022962"/>
    </source>
</evidence>
<dbReference type="GO" id="GO:0006487">
    <property type="term" value="P:protein N-linked glycosylation"/>
    <property type="evidence" value="ECO:0007669"/>
    <property type="project" value="TreeGrafter"/>
</dbReference>
<reference evidence="9" key="1">
    <citation type="journal article" date="2020" name="Nature">
        <title>Giant virus diversity and host interactions through global metagenomics.</title>
        <authorList>
            <person name="Schulz F."/>
            <person name="Roux S."/>
            <person name="Paez-Espino D."/>
            <person name="Jungbluth S."/>
            <person name="Walsh D.A."/>
            <person name="Denef V.J."/>
            <person name="McMahon K.D."/>
            <person name="Konstantinidis K.T."/>
            <person name="Eloe-Fadrosh E.A."/>
            <person name="Kyrpides N.C."/>
            <person name="Woyke T."/>
        </authorList>
    </citation>
    <scope>NUCLEOTIDE SEQUENCE</scope>
    <source>
        <strain evidence="9">GVMAG-M-3300025880-76</strain>
    </source>
</reference>
<evidence type="ECO:0000256" key="3">
    <source>
        <dbReference type="ARBA" id="ARBA00022576"/>
    </source>
</evidence>
<dbReference type="NCBIfam" id="NF001484">
    <property type="entry name" value="PRK00331.1"/>
    <property type="match status" value="1"/>
</dbReference>
<dbReference type="EMBL" id="MN740360">
    <property type="protein sequence ID" value="QHU02592.1"/>
    <property type="molecule type" value="Genomic_DNA"/>
</dbReference>
<dbReference type="AlphaFoldDB" id="A0A6C0JAB5"/>
<accession>A0A6C0JAB5</accession>
<dbReference type="EC" id="2.6.1.16" evidence="2"/>
<organism evidence="9">
    <name type="scientific">viral metagenome</name>
    <dbReference type="NCBI Taxonomy" id="1070528"/>
    <lineage>
        <taxon>unclassified sequences</taxon>
        <taxon>metagenomes</taxon>
        <taxon>organismal metagenomes</taxon>
    </lineage>
</organism>
<keyword evidence="4" id="KW-0808">Transferase</keyword>
<dbReference type="Pfam" id="PF01380">
    <property type="entry name" value="SIS"/>
    <property type="match status" value="2"/>
</dbReference>
<dbReference type="NCBIfam" id="TIGR01135">
    <property type="entry name" value="glmS"/>
    <property type="match status" value="1"/>
</dbReference>
<dbReference type="SUPFAM" id="SSF56235">
    <property type="entry name" value="N-terminal nucleophile aminohydrolases (Ntn hydrolases)"/>
    <property type="match status" value="1"/>
</dbReference>
<feature type="domain" description="SIS" evidence="8">
    <location>
        <begin position="320"/>
        <end position="459"/>
    </location>
</feature>
<dbReference type="GO" id="GO:0006002">
    <property type="term" value="P:fructose 6-phosphate metabolic process"/>
    <property type="evidence" value="ECO:0007669"/>
    <property type="project" value="TreeGrafter"/>
</dbReference>
<dbReference type="PANTHER" id="PTHR10937">
    <property type="entry name" value="GLUCOSAMINE--FRUCTOSE-6-PHOSPHATE AMINOTRANSFERASE, ISOMERIZING"/>
    <property type="match status" value="1"/>
</dbReference>
<dbReference type="InterPro" id="IPR017932">
    <property type="entry name" value="GATase_2_dom"/>
</dbReference>
<dbReference type="InterPro" id="IPR035490">
    <property type="entry name" value="GlmS/FrlB_SIS"/>
</dbReference>
<evidence type="ECO:0000256" key="5">
    <source>
        <dbReference type="ARBA" id="ARBA00022737"/>
    </source>
</evidence>
<keyword evidence="3" id="KW-0032">Aminotransferase</keyword>
<dbReference type="GO" id="GO:0097367">
    <property type="term" value="F:carbohydrate derivative binding"/>
    <property type="evidence" value="ECO:0007669"/>
    <property type="project" value="InterPro"/>
</dbReference>
<evidence type="ECO:0000259" key="8">
    <source>
        <dbReference type="PROSITE" id="PS51464"/>
    </source>
</evidence>
<dbReference type="GO" id="GO:0004360">
    <property type="term" value="F:glutamine-fructose-6-phosphate transaminase (isomerizing) activity"/>
    <property type="evidence" value="ECO:0007669"/>
    <property type="project" value="UniProtKB-EC"/>
</dbReference>
<dbReference type="Gene3D" id="3.40.50.10490">
    <property type="entry name" value="Glucose-6-phosphate isomerase like protein, domain 1"/>
    <property type="match status" value="2"/>
</dbReference>
<dbReference type="SUPFAM" id="SSF53697">
    <property type="entry name" value="SIS domain"/>
    <property type="match status" value="1"/>
</dbReference>
<sequence length="651" mass="72721">MCGIVGILCSDNCAGMMYNGLEQLQNRGYDSAGITTISEQNNTSEFVTSKFATTEKENALSLLRSHINRHSGDSVGIGHTRWATHGMKVDLNSHPHTDTRNLFTLVHNGIIENYLPLRTMLIGHGYVFKSQTDSEVIVNLLSHLYHTTDTLNNNDVCEYNTKTLDNVIDTIQMVIKKASEMLQGTWALTIISTLTPNTIYVTRHGSPLLISYNDNLAIIVSEKSGFCNKVTKFSCLENNDVCVLTRDVSGGKVLCKTLDNCVYTSIDLARTRDTLILPSQYNHWMEKEIDEQEDAYLRALSLGGRILSTNEVKLGGLEEKKTELLECKHAIILGCGTSYFAGLMGKIYFEQMCNFKTVSCIDGAEFETRNIIDNRTAVFFLSQSGETRDLYRCIKIARDSGCVLVGIVNTVDSQIARNVDCGCYLNAGREVAVASTKSFTNQVAVLSLISCWFSQESFHHNKCTQIIHHVRNLPTHIHRVLNEESVDTTLDSWSKNYFKEQSSCFLVGKGGSLPICYEGSLKLKEVAYIHAEGYSASGLKHGPLALVTHNFPVILFVMDDAHYVKLDSAYEELIGRHGTMCIITNSKTFVNKMLQHDKRNMNNVLYIQEQSEYTAPIVMNICIQKLAYKIACVKGLNPDQPRNLAKVVTVE</sequence>
<dbReference type="InterPro" id="IPR035466">
    <property type="entry name" value="GlmS/AgaS_SIS"/>
</dbReference>
<dbReference type="PROSITE" id="PS51464">
    <property type="entry name" value="SIS"/>
    <property type="match status" value="2"/>
</dbReference>
<keyword evidence="5" id="KW-0677">Repeat</keyword>
<dbReference type="InterPro" id="IPR005855">
    <property type="entry name" value="GFAT"/>
</dbReference>
<comment type="catalytic activity">
    <reaction evidence="1">
        <text>D-fructose 6-phosphate + L-glutamine = D-glucosamine 6-phosphate + L-glutamate</text>
        <dbReference type="Rhea" id="RHEA:13237"/>
        <dbReference type="ChEBI" id="CHEBI:29985"/>
        <dbReference type="ChEBI" id="CHEBI:58359"/>
        <dbReference type="ChEBI" id="CHEBI:58725"/>
        <dbReference type="ChEBI" id="CHEBI:61527"/>
        <dbReference type="EC" id="2.6.1.16"/>
    </reaction>
</comment>
<dbReference type="Pfam" id="PF13522">
    <property type="entry name" value="GATase_6"/>
    <property type="match status" value="1"/>
</dbReference>
<protein>
    <recommendedName>
        <fullName evidence="2">glutamine--fructose-6-phosphate transaminase (isomerizing)</fullName>
        <ecNumber evidence="2">2.6.1.16</ecNumber>
    </recommendedName>
</protein>
<evidence type="ECO:0000259" key="7">
    <source>
        <dbReference type="PROSITE" id="PS51278"/>
    </source>
</evidence>
<name>A0A6C0JAB5_9ZZZZ</name>
<evidence type="ECO:0000313" key="9">
    <source>
        <dbReference type="EMBL" id="QHU02592.1"/>
    </source>
</evidence>
<dbReference type="CDD" id="cd05008">
    <property type="entry name" value="SIS_GlmS_GlmD_1"/>
    <property type="match status" value="1"/>
</dbReference>
<dbReference type="CDD" id="cd05009">
    <property type="entry name" value="SIS_GlmS_GlmD_2"/>
    <property type="match status" value="1"/>
</dbReference>
<dbReference type="PROSITE" id="PS51278">
    <property type="entry name" value="GATASE_TYPE_2"/>
    <property type="match status" value="1"/>
</dbReference>
<dbReference type="GO" id="GO:0006047">
    <property type="term" value="P:UDP-N-acetylglucosamine metabolic process"/>
    <property type="evidence" value="ECO:0007669"/>
    <property type="project" value="TreeGrafter"/>
</dbReference>
<evidence type="ECO:0000256" key="1">
    <source>
        <dbReference type="ARBA" id="ARBA00001031"/>
    </source>
</evidence>
<evidence type="ECO:0000256" key="2">
    <source>
        <dbReference type="ARBA" id="ARBA00012916"/>
    </source>
</evidence>
<dbReference type="Gene3D" id="3.60.20.10">
    <property type="entry name" value="Glutamine Phosphoribosylpyrophosphate, subunit 1, domain 1"/>
    <property type="match status" value="1"/>
</dbReference>
<dbReference type="InterPro" id="IPR001347">
    <property type="entry name" value="SIS_dom"/>
</dbReference>
<dbReference type="PANTHER" id="PTHR10937:SF0">
    <property type="entry name" value="GLUTAMINE--FRUCTOSE-6-PHOSPHATE TRANSAMINASE (ISOMERIZING)"/>
    <property type="match status" value="1"/>
</dbReference>
<dbReference type="InterPro" id="IPR046348">
    <property type="entry name" value="SIS_dom_sf"/>
</dbReference>
<feature type="domain" description="SIS" evidence="8">
    <location>
        <begin position="493"/>
        <end position="641"/>
    </location>
</feature>
<proteinExistence type="predicted"/>